<keyword evidence="2" id="KW-0808">Transferase</keyword>
<evidence type="ECO:0000313" key="2">
    <source>
        <dbReference type="EMBL" id="BAV00043.1"/>
    </source>
</evidence>
<accession>A0A173LYW8</accession>
<gene>
    <name evidence="2" type="ORF">AUMI_115000</name>
</gene>
<dbReference type="AlphaFoldDB" id="A0A173LYW8"/>
<dbReference type="InterPro" id="IPR041698">
    <property type="entry name" value="Methyltransf_25"/>
</dbReference>
<dbReference type="EMBL" id="AP017457">
    <property type="protein sequence ID" value="BAV00043.1"/>
    <property type="molecule type" value="Genomic_DNA"/>
</dbReference>
<organism evidence="2 3">
    <name type="scientific">Aurantimicrobium minutum</name>
    <dbReference type="NCBI Taxonomy" id="708131"/>
    <lineage>
        <taxon>Bacteria</taxon>
        <taxon>Bacillati</taxon>
        <taxon>Actinomycetota</taxon>
        <taxon>Actinomycetes</taxon>
        <taxon>Micrococcales</taxon>
        <taxon>Microbacteriaceae</taxon>
        <taxon>Aurantimicrobium</taxon>
    </lineage>
</organism>
<dbReference type="KEGG" id="amin:AUMI_115000"/>
<feature type="domain" description="Methyltransferase" evidence="1">
    <location>
        <begin position="42"/>
        <end position="136"/>
    </location>
</feature>
<dbReference type="SUPFAM" id="SSF53335">
    <property type="entry name" value="S-adenosyl-L-methionine-dependent methyltransferases"/>
    <property type="match status" value="1"/>
</dbReference>
<dbReference type="InterPro" id="IPR029063">
    <property type="entry name" value="SAM-dependent_MTases_sf"/>
</dbReference>
<evidence type="ECO:0000259" key="1">
    <source>
        <dbReference type="Pfam" id="PF13649"/>
    </source>
</evidence>
<dbReference type="Proteomes" id="UP000243847">
    <property type="component" value="Chromosome sequence1"/>
</dbReference>
<dbReference type="GO" id="GO:0032259">
    <property type="term" value="P:methylation"/>
    <property type="evidence" value="ECO:0007669"/>
    <property type="project" value="UniProtKB-KW"/>
</dbReference>
<sequence>MTTRNSPEAWDQRYAESEMVWSLEPNEFVVEYLSDLPAGKMLDLGGGEGRNALWFASRGWHVENSDFSAVAVTKFLQRAEREGLLELCTGTTVDATHPESCVTKPVDLAVMAYLQIPAADLAAAIATAAHSLRPGGTFFGVWHARENLEYGFGGPPSPELNPTQDELRAACEAVGMNIETLTLRERYFVSGDQQRKAIDAVLLATAAA</sequence>
<dbReference type="GO" id="GO:0008168">
    <property type="term" value="F:methyltransferase activity"/>
    <property type="evidence" value="ECO:0007669"/>
    <property type="project" value="UniProtKB-KW"/>
</dbReference>
<reference evidence="2 3" key="1">
    <citation type="journal article" date="2016" name="Genome Announc.">
        <title>Complete Genome Sequence of Aurantimicrobium minutum Type Strain KNCT, a Planktonic Ultramicrobacterium Isolated from River Water.</title>
        <authorList>
            <person name="Nakai R."/>
            <person name="Fujisawa T."/>
            <person name="Nakamura Y."/>
            <person name="Nishide H."/>
            <person name="Uchiyama I."/>
            <person name="Baba T."/>
            <person name="Toyoda A."/>
            <person name="Fujiyama A."/>
            <person name="Naganuma T."/>
            <person name="Niki H."/>
        </authorList>
    </citation>
    <scope>NUCLEOTIDE SEQUENCE [LARGE SCALE GENOMIC DNA]</scope>
    <source>
        <strain evidence="2 3">KNC</strain>
    </source>
</reference>
<dbReference type="OrthoDB" id="9786503at2"/>
<dbReference type="CDD" id="cd02440">
    <property type="entry name" value="AdoMet_MTases"/>
    <property type="match status" value="1"/>
</dbReference>
<dbReference type="Pfam" id="PF13649">
    <property type="entry name" value="Methyltransf_25"/>
    <property type="match status" value="1"/>
</dbReference>
<proteinExistence type="predicted"/>
<evidence type="ECO:0000313" key="3">
    <source>
        <dbReference type="Proteomes" id="UP000243847"/>
    </source>
</evidence>
<name>A0A173LYW8_9MICO</name>
<dbReference type="Gene3D" id="3.40.50.150">
    <property type="entry name" value="Vaccinia Virus protein VP39"/>
    <property type="match status" value="1"/>
</dbReference>
<keyword evidence="2" id="KW-0489">Methyltransferase</keyword>
<protein>
    <submittedName>
        <fullName evidence="2">Methyltransferase</fullName>
    </submittedName>
</protein>
<dbReference type="GeneID" id="80452694"/>
<dbReference type="RefSeq" id="WP_096383163.1">
    <property type="nucleotide sequence ID" value="NZ_AP017457.1"/>
</dbReference>